<dbReference type="EMBL" id="JAUJYN010000002">
    <property type="protein sequence ID" value="KAK1278690.1"/>
    <property type="molecule type" value="Genomic_DNA"/>
</dbReference>
<protein>
    <recommendedName>
        <fullName evidence="2">DUF8204 domain-containing protein</fullName>
    </recommendedName>
</protein>
<dbReference type="Pfam" id="PF26631">
    <property type="entry name" value="DUF8204"/>
    <property type="match status" value="1"/>
</dbReference>
<name>A0AAV9BQ81_ACOGR</name>
<evidence type="ECO:0000256" key="1">
    <source>
        <dbReference type="SAM" id="MobiDB-lite"/>
    </source>
</evidence>
<dbReference type="Proteomes" id="UP001179952">
    <property type="component" value="Unassembled WGS sequence"/>
</dbReference>
<organism evidence="3 4">
    <name type="scientific">Acorus gramineus</name>
    <name type="common">Dwarf sweet flag</name>
    <dbReference type="NCBI Taxonomy" id="55184"/>
    <lineage>
        <taxon>Eukaryota</taxon>
        <taxon>Viridiplantae</taxon>
        <taxon>Streptophyta</taxon>
        <taxon>Embryophyta</taxon>
        <taxon>Tracheophyta</taxon>
        <taxon>Spermatophyta</taxon>
        <taxon>Magnoliopsida</taxon>
        <taxon>Liliopsida</taxon>
        <taxon>Acoraceae</taxon>
        <taxon>Acorus</taxon>
    </lineage>
</organism>
<comment type="caution">
    <text evidence="3">The sequence shown here is derived from an EMBL/GenBank/DDBJ whole genome shotgun (WGS) entry which is preliminary data.</text>
</comment>
<evidence type="ECO:0000259" key="2">
    <source>
        <dbReference type="Pfam" id="PF26631"/>
    </source>
</evidence>
<reference evidence="3" key="1">
    <citation type="journal article" date="2023" name="Nat. Commun.">
        <title>Diploid and tetraploid genomes of Acorus and the evolution of monocots.</title>
        <authorList>
            <person name="Ma L."/>
            <person name="Liu K.W."/>
            <person name="Li Z."/>
            <person name="Hsiao Y.Y."/>
            <person name="Qi Y."/>
            <person name="Fu T."/>
            <person name="Tang G.D."/>
            <person name="Zhang D."/>
            <person name="Sun W.H."/>
            <person name="Liu D.K."/>
            <person name="Li Y."/>
            <person name="Chen G.Z."/>
            <person name="Liu X.D."/>
            <person name="Liao X.Y."/>
            <person name="Jiang Y.T."/>
            <person name="Yu X."/>
            <person name="Hao Y."/>
            <person name="Huang J."/>
            <person name="Zhao X.W."/>
            <person name="Ke S."/>
            <person name="Chen Y.Y."/>
            <person name="Wu W.L."/>
            <person name="Hsu J.L."/>
            <person name="Lin Y.F."/>
            <person name="Huang M.D."/>
            <person name="Li C.Y."/>
            <person name="Huang L."/>
            <person name="Wang Z.W."/>
            <person name="Zhao X."/>
            <person name="Zhong W.Y."/>
            <person name="Peng D.H."/>
            <person name="Ahmad S."/>
            <person name="Lan S."/>
            <person name="Zhang J.S."/>
            <person name="Tsai W.C."/>
            <person name="Van de Peer Y."/>
            <person name="Liu Z.J."/>
        </authorList>
    </citation>
    <scope>NUCLEOTIDE SEQUENCE</scope>
    <source>
        <strain evidence="3">SCP</strain>
    </source>
</reference>
<dbReference type="AlphaFoldDB" id="A0AAV9BQ81"/>
<evidence type="ECO:0000313" key="3">
    <source>
        <dbReference type="EMBL" id="KAK1278690.1"/>
    </source>
</evidence>
<feature type="region of interest" description="Disordered" evidence="1">
    <location>
        <begin position="1"/>
        <end position="40"/>
    </location>
</feature>
<gene>
    <name evidence="3" type="ORF">QJS04_geneDACA019635</name>
</gene>
<dbReference type="InterPro" id="IPR058517">
    <property type="entry name" value="DUF8204"/>
</dbReference>
<proteinExistence type="predicted"/>
<feature type="region of interest" description="Disordered" evidence="1">
    <location>
        <begin position="137"/>
        <end position="172"/>
    </location>
</feature>
<dbReference type="PANTHER" id="PTHR34566:SF2">
    <property type="entry name" value="ALTERED INHERITANCE OF MITOCHONDRIA PROTEIN"/>
    <property type="match status" value="1"/>
</dbReference>
<sequence>MEEDSNSGEGGGGLDGVRQPIGGDADGGGDGGGGGAKKARSCKGCLYYASSSLKPNAGKPICVGVSRTLAQVPSYVVRESEMETSKEDCSPTDFKYACAGYSVFIDNNESTTDQQKKQAELPFCVGIELLVDRRPSMAENGPIHAPRHAHNHEDGHVHPQPQSPKPAYSGGDEFLTRFTRNASLVASGVAKNVHRVGNYMKVYVDNILYPYRRPPK</sequence>
<dbReference type="PANTHER" id="PTHR34566">
    <property type="entry name" value="ALTERED INHERITANCE OF MITOCHONDRIA PROTEIN"/>
    <property type="match status" value="1"/>
</dbReference>
<keyword evidence="4" id="KW-1185">Reference proteome</keyword>
<accession>A0AAV9BQ81</accession>
<evidence type="ECO:0000313" key="4">
    <source>
        <dbReference type="Proteomes" id="UP001179952"/>
    </source>
</evidence>
<feature type="compositionally biased region" description="Gly residues" evidence="1">
    <location>
        <begin position="24"/>
        <end position="36"/>
    </location>
</feature>
<feature type="domain" description="DUF8204" evidence="2">
    <location>
        <begin position="38"/>
        <end position="130"/>
    </location>
</feature>
<reference evidence="3" key="2">
    <citation type="submission" date="2023-06" db="EMBL/GenBank/DDBJ databases">
        <authorList>
            <person name="Ma L."/>
            <person name="Liu K.-W."/>
            <person name="Li Z."/>
            <person name="Hsiao Y.-Y."/>
            <person name="Qi Y."/>
            <person name="Fu T."/>
            <person name="Tang G."/>
            <person name="Zhang D."/>
            <person name="Sun W.-H."/>
            <person name="Liu D.-K."/>
            <person name="Li Y."/>
            <person name="Chen G.-Z."/>
            <person name="Liu X.-D."/>
            <person name="Liao X.-Y."/>
            <person name="Jiang Y.-T."/>
            <person name="Yu X."/>
            <person name="Hao Y."/>
            <person name="Huang J."/>
            <person name="Zhao X.-W."/>
            <person name="Ke S."/>
            <person name="Chen Y.-Y."/>
            <person name="Wu W.-L."/>
            <person name="Hsu J.-L."/>
            <person name="Lin Y.-F."/>
            <person name="Huang M.-D."/>
            <person name="Li C.-Y."/>
            <person name="Huang L."/>
            <person name="Wang Z.-W."/>
            <person name="Zhao X."/>
            <person name="Zhong W.-Y."/>
            <person name="Peng D.-H."/>
            <person name="Ahmad S."/>
            <person name="Lan S."/>
            <person name="Zhang J.-S."/>
            <person name="Tsai W.-C."/>
            <person name="Van De Peer Y."/>
            <person name="Liu Z.-J."/>
        </authorList>
    </citation>
    <scope>NUCLEOTIDE SEQUENCE</scope>
    <source>
        <strain evidence="3">SCP</strain>
        <tissue evidence="3">Leaves</tissue>
    </source>
</reference>